<dbReference type="Pfam" id="PF02698">
    <property type="entry name" value="DUF218"/>
    <property type="match status" value="1"/>
</dbReference>
<dbReference type="PANTHER" id="PTHR30336:SF6">
    <property type="entry name" value="INTEGRAL MEMBRANE PROTEIN"/>
    <property type="match status" value="1"/>
</dbReference>
<dbReference type="CDD" id="cd06259">
    <property type="entry name" value="YdcF-like"/>
    <property type="match status" value="1"/>
</dbReference>
<evidence type="ECO:0000313" key="3">
    <source>
        <dbReference type="Proteomes" id="UP000613208"/>
    </source>
</evidence>
<reference evidence="2" key="1">
    <citation type="submission" date="2020-06" db="EMBL/GenBank/DDBJ databases">
        <title>Characterization of fructooligosaccharide metabolism and fructooligosaccharide-degrading enzymes in human commensal butyrate producers.</title>
        <authorList>
            <person name="Tanno H."/>
            <person name="Fujii T."/>
            <person name="Hirano K."/>
            <person name="Maeno S."/>
            <person name="Tonozuka T."/>
            <person name="Sakamoto M."/>
            <person name="Ohkuma M."/>
            <person name="Tochio T."/>
            <person name="Endo A."/>
        </authorList>
    </citation>
    <scope>NUCLEOTIDE SEQUENCE</scope>
    <source>
        <strain evidence="2">JCM 17466</strain>
    </source>
</reference>
<evidence type="ECO:0000259" key="1">
    <source>
        <dbReference type="Pfam" id="PF02698"/>
    </source>
</evidence>
<sequence>MRKWIGYLLGAGIAAGTAGGAFSLFCNKKLKNSRKTYSLEEIGEIPQSDFIIVPGCLVHPDGTPSYALEDRLTAALALYEEKKADKIIVSGIAKENQTGRNYLLRHGVAEEDILKDDGGLDTYSTIYRCRDAFLGKQFLICTQEKYFKRTGFLISELGMDGFCVKADARRYQREYYERFRDFFAADKAWLECKVTKPKPKYSLKDLPISY</sequence>
<evidence type="ECO:0000313" key="2">
    <source>
        <dbReference type="EMBL" id="GFO85809.1"/>
    </source>
</evidence>
<protein>
    <recommendedName>
        <fullName evidence="1">DUF218 domain-containing protein</fullName>
    </recommendedName>
</protein>
<dbReference type="RefSeq" id="WP_201311503.1">
    <property type="nucleotide sequence ID" value="NZ_BLYI01000046.1"/>
</dbReference>
<keyword evidence="3" id="KW-1185">Reference proteome</keyword>
<organism evidence="2 3">
    <name type="scientific">Anaerostipes butyraticus</name>
    <dbReference type="NCBI Taxonomy" id="645466"/>
    <lineage>
        <taxon>Bacteria</taxon>
        <taxon>Bacillati</taxon>
        <taxon>Bacillota</taxon>
        <taxon>Clostridia</taxon>
        <taxon>Lachnospirales</taxon>
        <taxon>Lachnospiraceae</taxon>
        <taxon>Anaerostipes</taxon>
    </lineage>
</organism>
<comment type="caution">
    <text evidence="2">The sequence shown here is derived from an EMBL/GenBank/DDBJ whole genome shotgun (WGS) entry which is preliminary data.</text>
</comment>
<dbReference type="GO" id="GO:0005886">
    <property type="term" value="C:plasma membrane"/>
    <property type="evidence" value="ECO:0007669"/>
    <property type="project" value="TreeGrafter"/>
</dbReference>
<proteinExistence type="predicted"/>
<dbReference type="AlphaFoldDB" id="A0A916VD23"/>
<accession>A0A916VD23</accession>
<name>A0A916VD23_9FIRM</name>
<dbReference type="InterPro" id="IPR003848">
    <property type="entry name" value="DUF218"/>
</dbReference>
<dbReference type="Proteomes" id="UP000613208">
    <property type="component" value="Unassembled WGS sequence"/>
</dbReference>
<dbReference type="PANTHER" id="PTHR30336">
    <property type="entry name" value="INNER MEMBRANE PROTEIN, PROBABLE PERMEASE"/>
    <property type="match status" value="1"/>
</dbReference>
<gene>
    <name evidence="2" type="ORF">ANBU17_21560</name>
</gene>
<dbReference type="InterPro" id="IPR051599">
    <property type="entry name" value="Cell_Envelope_Assoc"/>
</dbReference>
<dbReference type="EMBL" id="BLYI01000046">
    <property type="protein sequence ID" value="GFO85809.1"/>
    <property type="molecule type" value="Genomic_DNA"/>
</dbReference>
<feature type="domain" description="DUF218" evidence="1">
    <location>
        <begin position="49"/>
        <end position="167"/>
    </location>
</feature>